<keyword evidence="12" id="KW-1185">Reference proteome</keyword>
<dbReference type="SMART" id="SM00921">
    <property type="entry name" value="MHC_II_beta"/>
    <property type="match status" value="1"/>
</dbReference>
<dbReference type="GO" id="GO:0042613">
    <property type="term" value="C:MHC class II protein complex"/>
    <property type="evidence" value="ECO:0007669"/>
    <property type="project" value="UniProtKB-KW"/>
</dbReference>
<proteinExistence type="predicted"/>
<dbReference type="InterPro" id="IPR036179">
    <property type="entry name" value="Ig-like_dom_sf"/>
</dbReference>
<evidence type="ECO:0000256" key="1">
    <source>
        <dbReference type="ARBA" id="ARBA00004479"/>
    </source>
</evidence>
<evidence type="ECO:0000256" key="7">
    <source>
        <dbReference type="ARBA" id="ARBA00023157"/>
    </source>
</evidence>
<dbReference type="InterPro" id="IPR014745">
    <property type="entry name" value="MHC_II_a/b_N"/>
</dbReference>
<comment type="caution">
    <text evidence="11">The sequence shown here is derived from an EMBL/GenBank/DDBJ whole genome shotgun (WGS) entry which is preliminary data.</text>
</comment>
<evidence type="ECO:0000256" key="8">
    <source>
        <dbReference type="ARBA" id="ARBA00023180"/>
    </source>
</evidence>
<evidence type="ECO:0000313" key="12">
    <source>
        <dbReference type="Proteomes" id="UP000574528"/>
    </source>
</evidence>
<keyword evidence="8" id="KW-0325">Glycoprotein</keyword>
<evidence type="ECO:0000256" key="5">
    <source>
        <dbReference type="ARBA" id="ARBA00023130"/>
    </source>
</evidence>
<keyword evidence="5" id="KW-1064">Adaptive immunity</keyword>
<name>A0A7K9BVZ1_9PICI</name>
<dbReference type="SMART" id="SM00407">
    <property type="entry name" value="IGc1"/>
    <property type="match status" value="1"/>
</dbReference>
<dbReference type="PROSITE" id="PS50835">
    <property type="entry name" value="IG_LIKE"/>
    <property type="match status" value="1"/>
</dbReference>
<dbReference type="Proteomes" id="UP000574528">
    <property type="component" value="Unassembled WGS sequence"/>
</dbReference>
<evidence type="ECO:0000256" key="3">
    <source>
        <dbReference type="ARBA" id="ARBA00022859"/>
    </source>
</evidence>
<dbReference type="InterPro" id="IPR011162">
    <property type="entry name" value="MHC_I/II-like_Ag-recog"/>
</dbReference>
<reference evidence="11 12" key="1">
    <citation type="submission" date="2019-09" db="EMBL/GenBank/DDBJ databases">
        <title>Bird 10,000 Genomes (B10K) Project - Family phase.</title>
        <authorList>
            <person name="Zhang G."/>
        </authorList>
    </citation>
    <scope>NUCLEOTIDE SEQUENCE [LARGE SCALE GENOMIC DNA]</scope>
    <source>
        <strain evidence="11">B10K-DU-001-24</strain>
        <tissue evidence="11">Muscle</tissue>
    </source>
</reference>
<dbReference type="OrthoDB" id="9940220at2759"/>
<dbReference type="GO" id="GO:0002504">
    <property type="term" value="P:antigen processing and presentation of peptide or polysaccharide antigen via MHC class II"/>
    <property type="evidence" value="ECO:0007669"/>
    <property type="project" value="UniProtKB-KW"/>
</dbReference>
<sequence>TEQVRLVVRNIYNREQFAHFDSDLGVYVADTPLGEPQAELWNSQEDLLEQRRAEVDTCRHNYGVAPFTVERKAQPLVQIHLARAGSPWGSPRLVCAVQDFYPAQVEVKWLKNGQEESDQVVVSTEVLQNGDWTYQLLLLLETNPQPGDTYTCLVEHSSLQQPLAHHW</sequence>
<keyword evidence="7" id="KW-1015">Disulfide bond</keyword>
<dbReference type="GO" id="GO:0002250">
    <property type="term" value="P:adaptive immune response"/>
    <property type="evidence" value="ECO:0007669"/>
    <property type="project" value="UniProtKB-KW"/>
</dbReference>
<keyword evidence="2" id="KW-0812">Transmembrane</keyword>
<dbReference type="Pfam" id="PF07654">
    <property type="entry name" value="C1-set"/>
    <property type="match status" value="1"/>
</dbReference>
<dbReference type="PROSITE" id="PS00290">
    <property type="entry name" value="IG_MHC"/>
    <property type="match status" value="1"/>
</dbReference>
<dbReference type="AlphaFoldDB" id="A0A7K9BVZ1"/>
<evidence type="ECO:0000313" key="11">
    <source>
        <dbReference type="EMBL" id="NXG44296.1"/>
    </source>
</evidence>
<accession>A0A7K9BVZ1</accession>
<dbReference type="PANTHER" id="PTHR19944:SF99">
    <property type="entry name" value="HLA CLASS II HISTOCOMPATIBILITY ANTIGEN, DRB1 BETA CHAIN"/>
    <property type="match status" value="1"/>
</dbReference>
<dbReference type="InterPro" id="IPR003597">
    <property type="entry name" value="Ig_C1-set"/>
</dbReference>
<dbReference type="Gene3D" id="3.10.320.10">
    <property type="entry name" value="Class II Histocompatibility Antigen, M Beta Chain, Chain B, domain 1"/>
    <property type="match status" value="1"/>
</dbReference>
<evidence type="ECO:0000256" key="4">
    <source>
        <dbReference type="ARBA" id="ARBA00022989"/>
    </source>
</evidence>
<keyword evidence="3" id="KW-0391">Immunity</keyword>
<dbReference type="InterPro" id="IPR013783">
    <property type="entry name" value="Ig-like_fold"/>
</dbReference>
<dbReference type="Gene3D" id="2.60.40.10">
    <property type="entry name" value="Immunoglobulins"/>
    <property type="match status" value="1"/>
</dbReference>
<dbReference type="Pfam" id="PF00969">
    <property type="entry name" value="MHC_II_beta"/>
    <property type="match status" value="1"/>
</dbReference>
<dbReference type="PANTHER" id="PTHR19944">
    <property type="entry name" value="MHC CLASS II-RELATED"/>
    <property type="match status" value="1"/>
</dbReference>
<gene>
    <name evidence="11" type="primary">Hb2l_0</name>
    <name evidence="11" type="ORF">PSIHAE_R03489</name>
</gene>
<dbReference type="SUPFAM" id="SSF48726">
    <property type="entry name" value="Immunoglobulin"/>
    <property type="match status" value="1"/>
</dbReference>
<keyword evidence="6" id="KW-0472">Membrane</keyword>
<feature type="domain" description="Ig-like" evidence="10">
    <location>
        <begin position="75"/>
        <end position="164"/>
    </location>
</feature>
<dbReference type="SUPFAM" id="SSF54452">
    <property type="entry name" value="MHC antigen-recognition domain"/>
    <property type="match status" value="1"/>
</dbReference>
<dbReference type="InterPro" id="IPR000353">
    <property type="entry name" value="MHC_II_b_N"/>
</dbReference>
<dbReference type="InterPro" id="IPR050160">
    <property type="entry name" value="MHC/Immunoglobulin"/>
</dbReference>
<evidence type="ECO:0000256" key="6">
    <source>
        <dbReference type="ARBA" id="ARBA00023136"/>
    </source>
</evidence>
<feature type="non-terminal residue" evidence="11">
    <location>
        <position position="167"/>
    </location>
</feature>
<keyword evidence="9" id="KW-0491">MHC II</keyword>
<dbReference type="EMBL" id="VWZI01007026">
    <property type="protein sequence ID" value="NXG44296.1"/>
    <property type="molecule type" value="Genomic_DNA"/>
</dbReference>
<protein>
    <submittedName>
        <fullName evidence="11">HB2L protein</fullName>
    </submittedName>
</protein>
<organism evidence="11 12">
    <name type="scientific">Psilopogon haemacephalus</name>
    <name type="common">coppersmith barbet</name>
    <dbReference type="NCBI Taxonomy" id="2585815"/>
    <lineage>
        <taxon>Eukaryota</taxon>
        <taxon>Metazoa</taxon>
        <taxon>Chordata</taxon>
        <taxon>Craniata</taxon>
        <taxon>Vertebrata</taxon>
        <taxon>Euteleostomi</taxon>
        <taxon>Archelosauria</taxon>
        <taxon>Archosauria</taxon>
        <taxon>Dinosauria</taxon>
        <taxon>Saurischia</taxon>
        <taxon>Theropoda</taxon>
        <taxon>Coelurosauria</taxon>
        <taxon>Aves</taxon>
        <taxon>Neognathae</taxon>
        <taxon>Neoaves</taxon>
        <taxon>Telluraves</taxon>
        <taxon>Coraciimorphae</taxon>
        <taxon>Piciformes</taxon>
        <taxon>Megalaimidae</taxon>
        <taxon>Psilopogon</taxon>
    </lineage>
</organism>
<keyword evidence="4" id="KW-1133">Transmembrane helix</keyword>
<feature type="non-terminal residue" evidence="11">
    <location>
        <position position="1"/>
    </location>
</feature>
<evidence type="ECO:0000256" key="9">
    <source>
        <dbReference type="ARBA" id="ARBA00023182"/>
    </source>
</evidence>
<comment type="subcellular location">
    <subcellularLocation>
        <location evidence="1">Membrane</location>
        <topology evidence="1">Single-pass type I membrane protein</topology>
    </subcellularLocation>
</comment>
<evidence type="ECO:0000259" key="10">
    <source>
        <dbReference type="PROSITE" id="PS50835"/>
    </source>
</evidence>
<dbReference type="InterPro" id="IPR007110">
    <property type="entry name" value="Ig-like_dom"/>
</dbReference>
<evidence type="ECO:0000256" key="2">
    <source>
        <dbReference type="ARBA" id="ARBA00022692"/>
    </source>
</evidence>
<dbReference type="InterPro" id="IPR003006">
    <property type="entry name" value="Ig/MHC_CS"/>
</dbReference>